<dbReference type="OMA" id="EEHIFMP"/>
<evidence type="ECO:0000256" key="1">
    <source>
        <dbReference type="ARBA" id="ARBA00001946"/>
    </source>
</evidence>
<evidence type="ECO:0000256" key="3">
    <source>
        <dbReference type="ARBA" id="ARBA00004496"/>
    </source>
</evidence>
<dbReference type="EC" id="3.6.1.1" evidence="5"/>
<dbReference type="SUPFAM" id="SSF56784">
    <property type="entry name" value="HAD-like"/>
    <property type="match status" value="1"/>
</dbReference>
<dbReference type="Gene3D" id="3.40.50.1000">
    <property type="entry name" value="HAD superfamily/HAD-like"/>
    <property type="match status" value="2"/>
</dbReference>
<dbReference type="NCBIfam" id="TIGR01458">
    <property type="entry name" value="HAD-SF-IIA-hyp3"/>
    <property type="match status" value="1"/>
</dbReference>
<dbReference type="PANTHER" id="PTHR19288">
    <property type="entry name" value="4-NITROPHENYLPHOSPHATASE-RELATED"/>
    <property type="match status" value="1"/>
</dbReference>
<evidence type="ECO:0000256" key="7">
    <source>
        <dbReference type="ARBA" id="ARBA00022723"/>
    </source>
</evidence>
<dbReference type="NCBIfam" id="TIGR01460">
    <property type="entry name" value="HAD-SF-IIA"/>
    <property type="match status" value="1"/>
</dbReference>
<keyword evidence="10" id="KW-0539">Nucleus</keyword>
<dbReference type="GO" id="GO:0005829">
    <property type="term" value="C:cytosol"/>
    <property type="evidence" value="ECO:0007669"/>
    <property type="project" value="TreeGrafter"/>
</dbReference>
<dbReference type="GO" id="GO:0046872">
    <property type="term" value="F:metal ion binding"/>
    <property type="evidence" value="ECO:0007669"/>
    <property type="project" value="UniProtKB-KW"/>
</dbReference>
<evidence type="ECO:0000256" key="6">
    <source>
        <dbReference type="ARBA" id="ARBA00022490"/>
    </source>
</evidence>
<evidence type="ECO:0000313" key="14">
    <source>
        <dbReference type="EMBL" id="OXA63985.1"/>
    </source>
</evidence>
<reference evidence="14 15" key="1">
    <citation type="submission" date="2015-12" db="EMBL/GenBank/DDBJ databases">
        <title>The genome of Folsomia candida.</title>
        <authorList>
            <person name="Faddeeva A."/>
            <person name="Derks M.F."/>
            <person name="Anvar Y."/>
            <person name="Smit S."/>
            <person name="Van Straalen N."/>
            <person name="Roelofs D."/>
        </authorList>
    </citation>
    <scope>NUCLEOTIDE SEQUENCE [LARGE SCALE GENOMIC DNA]</scope>
    <source>
        <strain evidence="14 15">VU population</strain>
        <tissue evidence="14">Whole body</tissue>
    </source>
</reference>
<dbReference type="InterPro" id="IPR023214">
    <property type="entry name" value="HAD_sf"/>
</dbReference>
<dbReference type="STRING" id="158441.A0A226F2F3"/>
<sequence length="285" mass="31001">MTSMSWAEGKPIKGVLLDISGVLRDGHEAIAGSVDAFHKLMKSGLEVRLVTNESQVTRQGSSDTLQSLGYQGVLLENIFAPAPLLAKELLKHGHRPHLLVHPKVKPEFDAVIDQISQSEGETDPTCVVIADAAEYFTYESMNTAFRILLSMQQKGLDPKLFTLGRGRYYKENGLLWMDVGPFVTALEYGLDIKAELFGKPSPVFFHTALSSLSSDGEISADEVVMIGDDIIGDVQGAMDAGMRGVLVRTGKFRPEDENHPTIKPSGIVDNLASAVDMILRGCNTN</sequence>
<gene>
    <name evidence="14" type="ORF">Fcan01_01407</name>
</gene>
<dbReference type="Pfam" id="PF13344">
    <property type="entry name" value="Hydrolase_6"/>
    <property type="match status" value="1"/>
</dbReference>
<comment type="cofactor">
    <cofactor evidence="1">
        <name>Mg(2+)</name>
        <dbReference type="ChEBI" id="CHEBI:18420"/>
    </cofactor>
</comment>
<evidence type="ECO:0000256" key="13">
    <source>
        <dbReference type="ARBA" id="ARBA00047820"/>
    </source>
</evidence>
<dbReference type="Proteomes" id="UP000198287">
    <property type="component" value="Unassembled WGS sequence"/>
</dbReference>
<evidence type="ECO:0000256" key="9">
    <source>
        <dbReference type="ARBA" id="ARBA00022842"/>
    </source>
</evidence>
<comment type="function">
    <text evidence="11">Phosphatase that hydrolyzes imidodiphosphate, 3-phosphohistidine and 6-phospholysine. Has broad substrate specificity and can also hydrolyze inorganic diphosphate, but with lower efficiency.</text>
</comment>
<protein>
    <recommendedName>
        <fullName evidence="12">Phospholysine phosphohistidine inorganic pyrophosphate phosphatase</fullName>
        <ecNumber evidence="5">3.6.1.1</ecNumber>
    </recommendedName>
</protein>
<evidence type="ECO:0000256" key="10">
    <source>
        <dbReference type="ARBA" id="ARBA00023242"/>
    </source>
</evidence>
<evidence type="ECO:0000256" key="4">
    <source>
        <dbReference type="ARBA" id="ARBA00007958"/>
    </source>
</evidence>
<dbReference type="Pfam" id="PF13242">
    <property type="entry name" value="Hydrolase_like"/>
    <property type="match status" value="1"/>
</dbReference>
<proteinExistence type="inferred from homology"/>
<keyword evidence="15" id="KW-1185">Reference proteome</keyword>
<dbReference type="GO" id="GO:0005634">
    <property type="term" value="C:nucleus"/>
    <property type="evidence" value="ECO:0007669"/>
    <property type="project" value="UniProtKB-SubCell"/>
</dbReference>
<dbReference type="OrthoDB" id="426235at2759"/>
<evidence type="ECO:0000313" key="15">
    <source>
        <dbReference type="Proteomes" id="UP000198287"/>
    </source>
</evidence>
<keyword evidence="6" id="KW-0963">Cytoplasm</keyword>
<dbReference type="AlphaFoldDB" id="A0A226F2F3"/>
<organism evidence="14 15">
    <name type="scientific">Folsomia candida</name>
    <name type="common">Springtail</name>
    <dbReference type="NCBI Taxonomy" id="158441"/>
    <lineage>
        <taxon>Eukaryota</taxon>
        <taxon>Metazoa</taxon>
        <taxon>Ecdysozoa</taxon>
        <taxon>Arthropoda</taxon>
        <taxon>Hexapoda</taxon>
        <taxon>Collembola</taxon>
        <taxon>Entomobryomorpha</taxon>
        <taxon>Isotomoidea</taxon>
        <taxon>Isotomidae</taxon>
        <taxon>Proisotominae</taxon>
        <taxon>Folsomia</taxon>
    </lineage>
</organism>
<dbReference type="InterPro" id="IPR036412">
    <property type="entry name" value="HAD-like_sf"/>
</dbReference>
<comment type="catalytic activity">
    <reaction evidence="13">
        <text>diphosphate + H2O = 2 phosphate + H(+)</text>
        <dbReference type="Rhea" id="RHEA:24576"/>
        <dbReference type="ChEBI" id="CHEBI:15377"/>
        <dbReference type="ChEBI" id="CHEBI:15378"/>
        <dbReference type="ChEBI" id="CHEBI:33019"/>
        <dbReference type="ChEBI" id="CHEBI:43474"/>
        <dbReference type="EC" id="3.6.1.1"/>
    </reaction>
</comment>
<comment type="similarity">
    <text evidence="4">Belongs to the HAD-like hydrolase superfamily.</text>
</comment>
<keyword evidence="7" id="KW-0479">Metal-binding</keyword>
<evidence type="ECO:0000256" key="8">
    <source>
        <dbReference type="ARBA" id="ARBA00022801"/>
    </source>
</evidence>
<evidence type="ECO:0000256" key="5">
    <source>
        <dbReference type="ARBA" id="ARBA00012146"/>
    </source>
</evidence>
<evidence type="ECO:0000256" key="11">
    <source>
        <dbReference type="ARBA" id="ARBA00037258"/>
    </source>
</evidence>
<dbReference type="InterPro" id="IPR006355">
    <property type="entry name" value="LHPP/HDHD2"/>
</dbReference>
<evidence type="ECO:0000256" key="12">
    <source>
        <dbReference type="ARBA" id="ARBA00039357"/>
    </source>
</evidence>
<accession>A0A226F2F3</accession>
<name>A0A226F2F3_FOLCA</name>
<keyword evidence="9" id="KW-0460">Magnesium</keyword>
<comment type="caution">
    <text evidence="14">The sequence shown here is derived from an EMBL/GenBank/DDBJ whole genome shotgun (WGS) entry which is preliminary data.</text>
</comment>
<evidence type="ECO:0000256" key="2">
    <source>
        <dbReference type="ARBA" id="ARBA00004123"/>
    </source>
</evidence>
<dbReference type="PANTHER" id="PTHR19288:SF44">
    <property type="entry name" value="PHOSPHOLYSINE PHOSPHOHISTIDINE INORGANIC PYROPHOSPHATE PHOSPHATASE"/>
    <property type="match status" value="1"/>
</dbReference>
<keyword evidence="8" id="KW-0378">Hydrolase</keyword>
<dbReference type="EMBL" id="LNIX01000001">
    <property type="protein sequence ID" value="OXA63985.1"/>
    <property type="molecule type" value="Genomic_DNA"/>
</dbReference>
<comment type="subcellular location">
    <subcellularLocation>
        <location evidence="3">Cytoplasm</location>
    </subcellularLocation>
    <subcellularLocation>
        <location evidence="2">Nucleus</location>
    </subcellularLocation>
</comment>
<dbReference type="InterPro" id="IPR006357">
    <property type="entry name" value="HAD-SF_hydro_IIA"/>
</dbReference>
<dbReference type="GO" id="GO:0004427">
    <property type="term" value="F:inorganic diphosphate phosphatase activity"/>
    <property type="evidence" value="ECO:0007669"/>
    <property type="project" value="UniProtKB-EC"/>
</dbReference>
<dbReference type="GO" id="GO:0016791">
    <property type="term" value="F:phosphatase activity"/>
    <property type="evidence" value="ECO:0007669"/>
    <property type="project" value="InterPro"/>
</dbReference>